<dbReference type="PANTHER" id="PTHR45762:SF1">
    <property type="entry name" value="SPERMATID PERINUCLEAR RNA-BINDING PROTEIN"/>
    <property type="match status" value="1"/>
</dbReference>
<dbReference type="InterPro" id="IPR014720">
    <property type="entry name" value="dsRBD_dom"/>
</dbReference>
<dbReference type="Pfam" id="PF07528">
    <property type="entry name" value="DZF_N"/>
    <property type="match status" value="1"/>
</dbReference>
<evidence type="ECO:0000313" key="15">
    <source>
        <dbReference type="Proteomes" id="UP000016666"/>
    </source>
</evidence>
<evidence type="ECO:0000256" key="6">
    <source>
        <dbReference type="ARBA" id="ARBA00022782"/>
    </source>
</evidence>
<dbReference type="GO" id="GO:0005737">
    <property type="term" value="C:cytoplasm"/>
    <property type="evidence" value="ECO:0007669"/>
    <property type="project" value="UniProtKB-SubCell"/>
</dbReference>
<feature type="compositionally biased region" description="Basic and acidic residues" evidence="11">
    <location>
        <begin position="465"/>
        <end position="475"/>
    </location>
</feature>
<keyword evidence="9" id="KW-0238">DNA-binding</keyword>
<protein>
    <recommendedName>
        <fullName evidence="2">Spermatid perinuclear RNA-binding protein</fullName>
    </recommendedName>
</protein>
<keyword evidence="5" id="KW-0677">Repeat</keyword>
<evidence type="ECO:0000256" key="2">
    <source>
        <dbReference type="ARBA" id="ARBA00022368"/>
    </source>
</evidence>
<dbReference type="SMART" id="SM00358">
    <property type="entry name" value="DSRM"/>
    <property type="match status" value="2"/>
</dbReference>
<gene>
    <name evidence="14" type="primary">STRBP</name>
</gene>
<dbReference type="PANTHER" id="PTHR45762">
    <property type="entry name" value="ZINC FINGER RNA-BINDING PROTEIN"/>
    <property type="match status" value="1"/>
</dbReference>
<dbReference type="GO" id="GO:0003725">
    <property type="term" value="F:double-stranded RNA binding"/>
    <property type="evidence" value="ECO:0007669"/>
    <property type="project" value="TreeGrafter"/>
</dbReference>
<dbReference type="Pfam" id="PF20965">
    <property type="entry name" value="DZF_C"/>
    <property type="match status" value="1"/>
</dbReference>
<evidence type="ECO:0000256" key="4">
    <source>
        <dbReference type="ARBA" id="ARBA00022490"/>
    </source>
</evidence>
<feature type="domain" description="DRBM" evidence="12">
    <location>
        <begin position="386"/>
        <end position="452"/>
    </location>
</feature>
<dbReference type="PROSITE" id="PS50137">
    <property type="entry name" value="DS_RBD"/>
    <property type="match status" value="2"/>
</dbReference>
<dbReference type="InterPro" id="IPR044472">
    <property type="entry name" value="STRBP_DSRM_1"/>
</dbReference>
<comment type="subcellular location">
    <subcellularLocation>
        <location evidence="1">Cytoplasm</location>
    </subcellularLocation>
</comment>
<dbReference type="GO" id="GO:0003677">
    <property type="term" value="F:DNA binding"/>
    <property type="evidence" value="ECO:0007669"/>
    <property type="project" value="UniProtKB-KW"/>
</dbReference>
<feature type="domain" description="DRBM" evidence="12">
    <location>
        <begin position="509"/>
        <end position="575"/>
    </location>
</feature>
<sequence>MRSIRSFANDDRHVMVKHSTIYPSPEELEAVQNMVSTVECALKHVSDWLDEKNKSAKCEGDVEAEEAAESNAKDQSGRTLCGVMRIGLVAKGLLIKDDMDLELVLMCKEKPTKTLLCIVKDNLPVQIQKLTEEKYLVEEHVNEAAIIIRNTKEPKLTLKVILTSPLIRDEAEKKEGVDNVAMKDPPDLLDRQKCLEALASLRHAKWFQARANGLKSCVIVLRILRDLCNRVPTWAPLKGWPLELICEKSIGTCNRPLGAGEALRRVMECLASGILLPGGPGLHDPCEREPTDALSYMTVQQKEAITHSAQHALRLSAFGQIYKVLEMDPLPSNKSFQKYSWSVTDKEGTGSSALKRPFEDGVGDEKDPNKKMKRNLRKILDSKAIDLMNALMRLNQIRPGLQYKLLSQSGPVHAPVFTMSVDVDGTTYEASGPSKKTAKLHVAVKVLQAMGYPTGFDADVECVSSDEKSDTEGKNETVSSISSNNTGNSTSDTSTTLEVRTQGPILTASGKNPVMELNEKRRGLKYELISETGGSHDKRFVMEVEVDGQKFRGAGPNKKVAKASAALAALEKLFSGPNAANNKKKKILPQTKGVVNTAVSAAVQAVRGRGRGALTRGAFVGAAAATGYITPGLPKRMVLLPVMKFPTYPVPHYSFF</sequence>
<dbReference type="FunFam" id="3.30.160.20:FF:000006">
    <property type="entry name" value="interleukin enhancer-binding factor 3 isoform X2"/>
    <property type="match status" value="1"/>
</dbReference>
<reference evidence="14 15" key="1">
    <citation type="submission" date="2017-10" db="EMBL/GenBank/DDBJ databases">
        <title>A new Pekin duck reference genome.</title>
        <authorList>
            <person name="Hou Z.-C."/>
            <person name="Zhou Z.-K."/>
            <person name="Zhu F."/>
            <person name="Hou S.-S."/>
        </authorList>
    </citation>
    <scope>NUCLEOTIDE SEQUENCE [LARGE SCALE GENOMIC DNA]</scope>
</reference>
<evidence type="ECO:0000256" key="10">
    <source>
        <dbReference type="PROSITE-ProRule" id="PRU00266"/>
    </source>
</evidence>
<dbReference type="GO" id="GO:0003727">
    <property type="term" value="F:single-stranded RNA binding"/>
    <property type="evidence" value="ECO:0007669"/>
    <property type="project" value="TreeGrafter"/>
</dbReference>
<dbReference type="CDD" id="cd19897">
    <property type="entry name" value="DSRM_STRBP-like_rpt2"/>
    <property type="match status" value="1"/>
</dbReference>
<dbReference type="Gene3D" id="1.10.1410.40">
    <property type="match status" value="1"/>
</dbReference>
<dbReference type="InterPro" id="IPR049402">
    <property type="entry name" value="DZF_dom_C"/>
</dbReference>
<dbReference type="GO" id="GO:0071011">
    <property type="term" value="C:precatalytic spliceosome"/>
    <property type="evidence" value="ECO:0007669"/>
    <property type="project" value="TreeGrafter"/>
</dbReference>
<dbReference type="Proteomes" id="UP000016666">
    <property type="component" value="Chromosome 18"/>
</dbReference>
<evidence type="ECO:0000256" key="9">
    <source>
        <dbReference type="ARBA" id="ARBA00023125"/>
    </source>
</evidence>
<dbReference type="CDD" id="cd19909">
    <property type="entry name" value="DSRM_STRBP_rpt1"/>
    <property type="match status" value="1"/>
</dbReference>
<dbReference type="InterPro" id="IPR006561">
    <property type="entry name" value="DZF_dom"/>
</dbReference>
<feature type="domain" description="DZF" evidence="13">
    <location>
        <begin position="5"/>
        <end position="362"/>
    </location>
</feature>
<dbReference type="InterPro" id="IPR049401">
    <property type="entry name" value="DZF_dom_N"/>
</dbReference>
<keyword evidence="8 10" id="KW-0694">RNA-binding</keyword>
<dbReference type="Ensembl" id="ENSAPLT00000028806.1">
    <property type="protein sequence ID" value="ENSAPLP00000020367.1"/>
    <property type="gene ID" value="ENSAPLG00000006350.2"/>
</dbReference>
<evidence type="ECO:0000256" key="8">
    <source>
        <dbReference type="ARBA" id="ARBA00022884"/>
    </source>
</evidence>
<reference evidence="14" key="3">
    <citation type="submission" date="2025-09" db="UniProtKB">
        <authorList>
            <consortium name="Ensembl"/>
        </authorList>
    </citation>
    <scope>IDENTIFICATION</scope>
</reference>
<keyword evidence="15" id="KW-1185">Reference proteome</keyword>
<feature type="region of interest" description="Disordered" evidence="11">
    <location>
        <begin position="463"/>
        <end position="499"/>
    </location>
</feature>
<evidence type="ECO:0000313" key="14">
    <source>
        <dbReference type="Ensembl" id="ENSAPLP00000020367.1"/>
    </source>
</evidence>
<keyword evidence="3" id="KW-0217">Developmental protein</keyword>
<evidence type="ECO:0000259" key="12">
    <source>
        <dbReference type="PROSITE" id="PS50137"/>
    </source>
</evidence>
<proteinExistence type="predicted"/>
<dbReference type="SUPFAM" id="SSF54768">
    <property type="entry name" value="dsRNA-binding domain-like"/>
    <property type="match status" value="2"/>
</dbReference>
<accession>A0A493T3B8</accession>
<evidence type="ECO:0000256" key="7">
    <source>
        <dbReference type="ARBA" id="ARBA00022871"/>
    </source>
</evidence>
<dbReference type="SMART" id="SM00572">
    <property type="entry name" value="DZF"/>
    <property type="match status" value="1"/>
</dbReference>
<dbReference type="FunFam" id="1.10.1410.40:FF:000001">
    <property type="entry name" value="interleukin enhancer-binding factor 3 isoform X1"/>
    <property type="match status" value="1"/>
</dbReference>
<evidence type="ECO:0000256" key="5">
    <source>
        <dbReference type="ARBA" id="ARBA00022737"/>
    </source>
</evidence>
<dbReference type="Pfam" id="PF00035">
    <property type="entry name" value="dsrm"/>
    <property type="match status" value="2"/>
</dbReference>
<dbReference type="FunFam" id="3.30.460.10:FF:000003">
    <property type="entry name" value="interleukin enhancer-binding factor 3 isoform X2"/>
    <property type="match status" value="1"/>
</dbReference>
<dbReference type="Gene3D" id="3.30.460.10">
    <property type="entry name" value="Beta Polymerase, domain 2"/>
    <property type="match status" value="1"/>
</dbReference>
<dbReference type="Gene3D" id="3.30.160.20">
    <property type="match status" value="2"/>
</dbReference>
<dbReference type="GO" id="GO:0030154">
    <property type="term" value="P:cell differentiation"/>
    <property type="evidence" value="ECO:0007669"/>
    <property type="project" value="UniProtKB-KW"/>
</dbReference>
<evidence type="ECO:0000259" key="13">
    <source>
        <dbReference type="PROSITE" id="PS51703"/>
    </source>
</evidence>
<feature type="compositionally biased region" description="Low complexity" evidence="11">
    <location>
        <begin position="477"/>
        <end position="496"/>
    </location>
</feature>
<dbReference type="GO" id="GO:0007283">
    <property type="term" value="P:spermatogenesis"/>
    <property type="evidence" value="ECO:0007669"/>
    <property type="project" value="UniProtKB-KW"/>
</dbReference>
<evidence type="ECO:0000256" key="11">
    <source>
        <dbReference type="SAM" id="MobiDB-lite"/>
    </source>
</evidence>
<organism evidence="14 15">
    <name type="scientific">Anas platyrhynchos platyrhynchos</name>
    <name type="common">Northern mallard</name>
    <dbReference type="NCBI Taxonomy" id="8840"/>
    <lineage>
        <taxon>Eukaryota</taxon>
        <taxon>Metazoa</taxon>
        <taxon>Chordata</taxon>
        <taxon>Craniata</taxon>
        <taxon>Vertebrata</taxon>
        <taxon>Euteleostomi</taxon>
        <taxon>Archelosauria</taxon>
        <taxon>Archosauria</taxon>
        <taxon>Dinosauria</taxon>
        <taxon>Saurischia</taxon>
        <taxon>Theropoda</taxon>
        <taxon>Coelurosauria</taxon>
        <taxon>Aves</taxon>
        <taxon>Neognathae</taxon>
        <taxon>Galloanserae</taxon>
        <taxon>Anseriformes</taxon>
        <taxon>Anatidae</taxon>
        <taxon>Anatinae</taxon>
        <taxon>Anas</taxon>
    </lineage>
</organism>
<dbReference type="PROSITE" id="PS51703">
    <property type="entry name" value="DZF"/>
    <property type="match status" value="1"/>
</dbReference>
<feature type="region of interest" description="Disordered" evidence="11">
    <location>
        <begin position="345"/>
        <end position="369"/>
    </location>
</feature>
<dbReference type="FunFam" id="3.30.160.20:FF:000008">
    <property type="entry name" value="interleukin enhancer-binding factor 3 isoform X2"/>
    <property type="match status" value="1"/>
</dbReference>
<keyword evidence="7" id="KW-0744">Spermatogenesis</keyword>
<evidence type="ECO:0000256" key="1">
    <source>
        <dbReference type="ARBA" id="ARBA00004496"/>
    </source>
</evidence>
<keyword evidence="6" id="KW-0221">Differentiation</keyword>
<keyword evidence="4" id="KW-0963">Cytoplasm</keyword>
<dbReference type="InterPro" id="IPR043519">
    <property type="entry name" value="NT_sf"/>
</dbReference>
<reference evidence="14" key="2">
    <citation type="submission" date="2025-08" db="UniProtKB">
        <authorList>
            <consortium name="Ensembl"/>
        </authorList>
    </citation>
    <scope>IDENTIFICATION</scope>
</reference>
<evidence type="ECO:0000256" key="3">
    <source>
        <dbReference type="ARBA" id="ARBA00022473"/>
    </source>
</evidence>
<feature type="compositionally biased region" description="Basic and acidic residues" evidence="11">
    <location>
        <begin position="356"/>
        <end position="369"/>
    </location>
</feature>
<dbReference type="AlphaFoldDB" id="A0A493T3B8"/>
<name>A0A493T3B8_ANAPP</name>
<dbReference type="GeneTree" id="ENSGT00940000154687"/>